<keyword evidence="2" id="KW-0378">Hydrolase</keyword>
<feature type="chain" id="PRO_5045422446" evidence="1">
    <location>
        <begin position="30"/>
        <end position="50"/>
    </location>
</feature>
<gene>
    <name evidence="2" type="ORF">BST46_23940</name>
</gene>
<dbReference type="EMBL" id="MVIL01000144">
    <property type="protein sequence ID" value="ORB77551.1"/>
    <property type="molecule type" value="Genomic_DNA"/>
</dbReference>
<dbReference type="GO" id="GO:0016787">
    <property type="term" value="F:hydrolase activity"/>
    <property type="evidence" value="ECO:0007669"/>
    <property type="project" value="UniProtKB-KW"/>
</dbReference>
<evidence type="ECO:0000313" key="3">
    <source>
        <dbReference type="Proteomes" id="UP000192847"/>
    </source>
</evidence>
<name>A0ABX3TFI7_9MYCO</name>
<protein>
    <submittedName>
        <fullName evidence="2">Glycoside hydrolase</fullName>
    </submittedName>
</protein>
<dbReference type="Proteomes" id="UP000192847">
    <property type="component" value="Unassembled WGS sequence"/>
</dbReference>
<sequence length="50" mass="4968">MGVRVVTKGAGRWLAVAASLVISAAMIHAQGTKPRCCPAPPAAAPTPNAT</sequence>
<keyword evidence="1" id="KW-0732">Signal</keyword>
<reference evidence="2 3" key="1">
    <citation type="submission" date="2017-02" db="EMBL/GenBank/DDBJ databases">
        <title>The new phylogeny of genus Mycobacterium.</title>
        <authorList>
            <person name="Tortoli E."/>
            <person name="Trovato A."/>
            <person name="Cirillo D.M."/>
        </authorList>
    </citation>
    <scope>NUCLEOTIDE SEQUENCE [LARGE SCALE GENOMIC DNA]</scope>
    <source>
        <strain evidence="2 3">CCUG 56329</strain>
    </source>
</reference>
<feature type="non-terminal residue" evidence="2">
    <location>
        <position position="50"/>
    </location>
</feature>
<accession>A0ABX3TFI7</accession>
<evidence type="ECO:0000256" key="1">
    <source>
        <dbReference type="SAM" id="SignalP"/>
    </source>
</evidence>
<keyword evidence="3" id="KW-1185">Reference proteome</keyword>
<feature type="signal peptide" evidence="1">
    <location>
        <begin position="1"/>
        <end position="29"/>
    </location>
</feature>
<proteinExistence type="predicted"/>
<organism evidence="2 3">
    <name type="scientific">Mycobacterium timonense</name>
    <dbReference type="NCBI Taxonomy" id="701043"/>
    <lineage>
        <taxon>Bacteria</taxon>
        <taxon>Bacillati</taxon>
        <taxon>Actinomycetota</taxon>
        <taxon>Actinomycetes</taxon>
        <taxon>Mycobacteriales</taxon>
        <taxon>Mycobacteriaceae</taxon>
        <taxon>Mycobacterium</taxon>
        <taxon>Mycobacterium avium complex (MAC)</taxon>
    </lineage>
</organism>
<evidence type="ECO:0000313" key="2">
    <source>
        <dbReference type="EMBL" id="ORB77551.1"/>
    </source>
</evidence>
<comment type="caution">
    <text evidence="2">The sequence shown here is derived from an EMBL/GenBank/DDBJ whole genome shotgun (WGS) entry which is preliminary data.</text>
</comment>